<name>A0ABN5GX06_9FIRM</name>
<accession>A0ABN5GX06</accession>
<keyword evidence="2" id="KW-1185">Reference proteome</keyword>
<evidence type="ECO:0000313" key="2">
    <source>
        <dbReference type="Proteomes" id="UP000325292"/>
    </source>
</evidence>
<sequence length="274" mass="29791">MDKSLVAWVMSPVVMAGLLIGVPPAHAQWVAENSRGVVTVPNYPGSVKTSAHLGNSPFGFPTAGGVQEFMSTAYRVPTSTATAERWFTRALEQRGYRVLSKAESSDGNVSDTIQAIEFGQGIQNNQEIALNFRPVGPHACFMAYETLSYTPPTRPASTKILNPQEIADIRVVYHPWRYGASAQHFVLRQRKKINQIVRILNALPPSSPFMEGCADDFGQGATLTIDFIHQPAWVIQDNAACETVSVPGAPPLTDTAGRLYHALGVDAAEVFHKT</sequence>
<dbReference type="Proteomes" id="UP000325292">
    <property type="component" value="Chromosome"/>
</dbReference>
<evidence type="ECO:0000313" key="1">
    <source>
        <dbReference type="EMBL" id="AUW92869.1"/>
    </source>
</evidence>
<reference evidence="1 2" key="1">
    <citation type="journal article" date="2019" name="Sci. Rep.">
        <title>Sulfobacillus thermotolerans: new insights into resistance and metabolic capacities of acidophilic chemolithotrophs.</title>
        <authorList>
            <person name="Panyushkina A.E."/>
            <person name="Babenko V.V."/>
            <person name="Nikitina A.S."/>
            <person name="Selezneva O.V."/>
            <person name="Tsaplina I.A."/>
            <person name="Letarova M.A."/>
            <person name="Kostryukova E.S."/>
            <person name="Letarov A.V."/>
        </authorList>
    </citation>
    <scope>NUCLEOTIDE SEQUENCE [LARGE SCALE GENOMIC DNA]</scope>
    <source>
        <strain evidence="1 2">Kr1</strain>
    </source>
</reference>
<dbReference type="EMBL" id="CP019454">
    <property type="protein sequence ID" value="AUW92869.1"/>
    <property type="molecule type" value="Genomic_DNA"/>
</dbReference>
<proteinExistence type="predicted"/>
<organism evidence="1 2">
    <name type="scientific">Sulfobacillus thermotolerans</name>
    <dbReference type="NCBI Taxonomy" id="338644"/>
    <lineage>
        <taxon>Bacteria</taxon>
        <taxon>Bacillati</taxon>
        <taxon>Bacillota</taxon>
        <taxon>Clostridia</taxon>
        <taxon>Eubacteriales</taxon>
        <taxon>Clostridiales Family XVII. Incertae Sedis</taxon>
        <taxon>Sulfobacillus</taxon>
    </lineage>
</organism>
<gene>
    <name evidence="1" type="ORF">BXT84_01965</name>
</gene>
<protein>
    <submittedName>
        <fullName evidence="1">Uncharacterized protein</fullName>
    </submittedName>
</protein>